<reference evidence="2" key="1">
    <citation type="journal article" date="2019" name="Int. J. Syst. Evol. Microbiol.">
        <title>The Global Catalogue of Microorganisms (GCM) 10K type strain sequencing project: providing services to taxonomists for standard genome sequencing and annotation.</title>
        <authorList>
            <consortium name="The Broad Institute Genomics Platform"/>
            <consortium name="The Broad Institute Genome Sequencing Center for Infectious Disease"/>
            <person name="Wu L."/>
            <person name="Ma J."/>
        </authorList>
    </citation>
    <scope>NUCLEOTIDE SEQUENCE [LARGE SCALE GENOMIC DNA]</scope>
    <source>
        <strain evidence="2">KCTC 22671</strain>
    </source>
</reference>
<accession>A0ABW5YPF2</accession>
<evidence type="ECO:0000313" key="1">
    <source>
        <dbReference type="EMBL" id="MFD2892934.1"/>
    </source>
</evidence>
<dbReference type="Proteomes" id="UP001597534">
    <property type="component" value="Unassembled WGS sequence"/>
</dbReference>
<evidence type="ECO:0000313" key="2">
    <source>
        <dbReference type="Proteomes" id="UP001597534"/>
    </source>
</evidence>
<dbReference type="RefSeq" id="WP_379812669.1">
    <property type="nucleotide sequence ID" value="NZ_JBHUPC010000020.1"/>
</dbReference>
<protein>
    <submittedName>
        <fullName evidence="1">Uncharacterized protein</fullName>
    </submittedName>
</protein>
<comment type="caution">
    <text evidence="1">The sequence shown here is derived from an EMBL/GenBank/DDBJ whole genome shotgun (WGS) entry which is preliminary data.</text>
</comment>
<proteinExistence type="predicted"/>
<name>A0ABW5YPF2_9FLAO</name>
<gene>
    <name evidence="1" type="ORF">ACFS5J_13010</name>
</gene>
<sequence length="49" mass="5729">MADRNRRVYPPIVGNNALQLTPKLVQPEHKPERHWAATLRFTVLELMGY</sequence>
<dbReference type="EMBL" id="JBHUPC010000020">
    <property type="protein sequence ID" value="MFD2892934.1"/>
    <property type="molecule type" value="Genomic_DNA"/>
</dbReference>
<organism evidence="1 2">
    <name type="scientific">Flavobacterium chuncheonense</name>
    <dbReference type="NCBI Taxonomy" id="2026653"/>
    <lineage>
        <taxon>Bacteria</taxon>
        <taxon>Pseudomonadati</taxon>
        <taxon>Bacteroidota</taxon>
        <taxon>Flavobacteriia</taxon>
        <taxon>Flavobacteriales</taxon>
        <taxon>Flavobacteriaceae</taxon>
        <taxon>Flavobacterium</taxon>
    </lineage>
</organism>
<keyword evidence="2" id="KW-1185">Reference proteome</keyword>